<dbReference type="Gene3D" id="2.40.50.1020">
    <property type="entry name" value="LytTr DNA-binding domain"/>
    <property type="match status" value="1"/>
</dbReference>
<name>A0A1I0NQJ6_9BACT</name>
<keyword evidence="4" id="KW-0802">TPR repeat</keyword>
<dbReference type="EMBL" id="FOIR01000001">
    <property type="protein sequence ID" value="SEW03724.1"/>
    <property type="molecule type" value="Genomic_DNA"/>
</dbReference>
<protein>
    <submittedName>
        <fullName evidence="9">LytTr DNA-binding domain-containing protein</fullName>
    </submittedName>
</protein>
<dbReference type="InterPro" id="IPR007492">
    <property type="entry name" value="LytTR_DNA-bd_dom"/>
</dbReference>
<organism evidence="9 10">
    <name type="scientific">Roseivirga pacifica</name>
    <dbReference type="NCBI Taxonomy" id="1267423"/>
    <lineage>
        <taxon>Bacteria</taxon>
        <taxon>Pseudomonadati</taxon>
        <taxon>Bacteroidota</taxon>
        <taxon>Cytophagia</taxon>
        <taxon>Cytophagales</taxon>
        <taxon>Roseivirgaceae</taxon>
        <taxon>Roseivirga</taxon>
    </lineage>
</organism>
<dbReference type="GO" id="GO:0003677">
    <property type="term" value="F:DNA binding"/>
    <property type="evidence" value="ECO:0007669"/>
    <property type="project" value="UniProtKB-KW"/>
</dbReference>
<gene>
    <name evidence="9" type="ORF">SAMN05216290_1383</name>
</gene>
<dbReference type="PROSITE" id="PS50930">
    <property type="entry name" value="HTH_LYTTR"/>
    <property type="match status" value="1"/>
</dbReference>
<dbReference type="PANTHER" id="PTHR46630">
    <property type="entry name" value="TETRATRICOPEPTIDE REPEAT PROTEIN 29"/>
    <property type="match status" value="1"/>
</dbReference>
<evidence type="ECO:0000256" key="2">
    <source>
        <dbReference type="ARBA" id="ARBA00022490"/>
    </source>
</evidence>
<proteinExistence type="inferred from homology"/>
<evidence type="ECO:0000256" key="6">
    <source>
        <dbReference type="SAM" id="Coils"/>
    </source>
</evidence>
<evidence type="ECO:0000313" key="9">
    <source>
        <dbReference type="EMBL" id="SEW03724.1"/>
    </source>
</evidence>
<dbReference type="SMART" id="SM00028">
    <property type="entry name" value="TPR"/>
    <property type="match status" value="4"/>
</dbReference>
<feature type="domain" description="HTH LytTR-type" evidence="8">
    <location>
        <begin position="499"/>
        <end position="590"/>
    </location>
</feature>
<keyword evidence="9" id="KW-0238">DNA-binding</keyword>
<keyword evidence="7" id="KW-1133">Transmembrane helix</keyword>
<dbReference type="Pfam" id="PF04397">
    <property type="entry name" value="LytTR"/>
    <property type="match status" value="1"/>
</dbReference>
<dbReference type="GeneID" id="99986109"/>
<keyword evidence="10" id="KW-1185">Reference proteome</keyword>
<dbReference type="STRING" id="1267423.SAMN05216290_1383"/>
<feature type="coiled-coil region" evidence="6">
    <location>
        <begin position="454"/>
        <end position="488"/>
    </location>
</feature>
<dbReference type="InterPro" id="IPR011990">
    <property type="entry name" value="TPR-like_helical_dom_sf"/>
</dbReference>
<evidence type="ECO:0000256" key="4">
    <source>
        <dbReference type="ARBA" id="ARBA00022803"/>
    </source>
</evidence>
<sequence length="590" mass="67876">MRLNLSLIILILSIIPFQSFSQRGDFQDLKSDILNAKSDQEKMERIIILGMNYGREFPDSLHYYSDSLMSSGFQEPQLATAGQTFLEGVENYNRGNLQEAIEKFEVSSAQFNAQENTNLFLRSQNLLGISYLRIGSAEEAINIFEDIITIATPEATEHQSALLAAHGNISNAYKRLGQYAQAIYHIEESMQYADSTRKNMSLNFSYLNMGQMLVDLELYERALNAFSMVNENQMAGTSMLAAFYNNKALVNERMDQNDSAAHYYAKTLEMDDSPQVLNQKVRPATFLAFYYADNSEFEKSAHYLELANNYCDDFCPEPAKLRILQAAIRHYRKQEQFEKALTFAAEFESRINELGMVHLNMNGFEEIASLYEQMGEMDKALEYQKIHNELNSRSNEQTRAIRISEQQAMLNQLEAERELSKVQETSSFYQRLSLNQWIAGVVLLAIAGAFYKYYRREKEDRALKEGELSKLQEEIKDLQANTIEEQIVSEFLTLKSKAVLRLDRIRYIKSDGPYIEVFTEEKSRPEIDRNTLKGILAELPDKIFIQVHRSYIVNINFIQAIYASKLVLKDGTELNVSRTFKSKVEEALKL</sequence>
<feature type="transmembrane region" description="Helical" evidence="7">
    <location>
        <begin position="437"/>
        <end position="454"/>
    </location>
</feature>
<comment type="subcellular location">
    <subcellularLocation>
        <location evidence="1">Cytoplasm</location>
    </subcellularLocation>
</comment>
<dbReference type="InterPro" id="IPR051476">
    <property type="entry name" value="Bac_ResReg_Asp_Phosphatase"/>
</dbReference>
<dbReference type="InterPro" id="IPR019734">
    <property type="entry name" value="TPR_rpt"/>
</dbReference>
<evidence type="ECO:0000313" key="10">
    <source>
        <dbReference type="Proteomes" id="UP000199437"/>
    </source>
</evidence>
<keyword evidence="2" id="KW-0963">Cytoplasm</keyword>
<accession>A0A1I0NQJ6</accession>
<keyword evidence="7" id="KW-0472">Membrane</keyword>
<evidence type="ECO:0000259" key="8">
    <source>
        <dbReference type="PROSITE" id="PS50930"/>
    </source>
</evidence>
<comment type="similarity">
    <text evidence="5">Belongs to the Rap family.</text>
</comment>
<dbReference type="PANTHER" id="PTHR46630:SF1">
    <property type="entry name" value="TETRATRICOPEPTIDE REPEAT PROTEIN 29"/>
    <property type="match status" value="1"/>
</dbReference>
<dbReference type="AlphaFoldDB" id="A0A1I0NQJ6"/>
<dbReference type="SUPFAM" id="SSF48452">
    <property type="entry name" value="TPR-like"/>
    <property type="match status" value="1"/>
</dbReference>
<evidence type="ECO:0000256" key="7">
    <source>
        <dbReference type="SAM" id="Phobius"/>
    </source>
</evidence>
<evidence type="ECO:0000256" key="1">
    <source>
        <dbReference type="ARBA" id="ARBA00004496"/>
    </source>
</evidence>
<evidence type="ECO:0000256" key="5">
    <source>
        <dbReference type="ARBA" id="ARBA00038253"/>
    </source>
</evidence>
<dbReference type="SMART" id="SM00850">
    <property type="entry name" value="LytTR"/>
    <property type="match status" value="1"/>
</dbReference>
<dbReference type="OrthoDB" id="1116942at2"/>
<keyword evidence="3" id="KW-0677">Repeat</keyword>
<dbReference type="RefSeq" id="WP_090257769.1">
    <property type="nucleotide sequence ID" value="NZ_FOIR01000001.1"/>
</dbReference>
<dbReference type="GO" id="GO:0005737">
    <property type="term" value="C:cytoplasm"/>
    <property type="evidence" value="ECO:0007669"/>
    <property type="project" value="UniProtKB-SubCell"/>
</dbReference>
<keyword evidence="6" id="KW-0175">Coiled coil</keyword>
<keyword evidence="7" id="KW-0812">Transmembrane</keyword>
<dbReference type="Gene3D" id="1.25.40.10">
    <property type="entry name" value="Tetratricopeptide repeat domain"/>
    <property type="match status" value="2"/>
</dbReference>
<dbReference type="Proteomes" id="UP000199437">
    <property type="component" value="Unassembled WGS sequence"/>
</dbReference>
<evidence type="ECO:0000256" key="3">
    <source>
        <dbReference type="ARBA" id="ARBA00022737"/>
    </source>
</evidence>
<reference evidence="10" key="1">
    <citation type="submission" date="2016-10" db="EMBL/GenBank/DDBJ databases">
        <authorList>
            <person name="Varghese N."/>
            <person name="Submissions S."/>
        </authorList>
    </citation>
    <scope>NUCLEOTIDE SEQUENCE [LARGE SCALE GENOMIC DNA]</scope>
    <source>
        <strain evidence="10">CGMCC 1.12402</strain>
    </source>
</reference>